<dbReference type="EC" id="1.1.1.30" evidence="2"/>
<dbReference type="SUPFAM" id="SSF51735">
    <property type="entry name" value="NAD(P)-binding Rossmann-fold domains"/>
    <property type="match status" value="1"/>
</dbReference>
<dbReference type="PROSITE" id="PS00061">
    <property type="entry name" value="ADH_SHORT"/>
    <property type="match status" value="1"/>
</dbReference>
<gene>
    <name evidence="2" type="ORF">ACFPRA_00125</name>
</gene>
<organism evidence="2 3">
    <name type="scientific">Sporosarcina soli</name>
    <dbReference type="NCBI Taxonomy" id="334736"/>
    <lineage>
        <taxon>Bacteria</taxon>
        <taxon>Bacillati</taxon>
        <taxon>Bacillota</taxon>
        <taxon>Bacilli</taxon>
        <taxon>Bacillales</taxon>
        <taxon>Caryophanaceae</taxon>
        <taxon>Sporosarcina</taxon>
    </lineage>
</organism>
<dbReference type="InterPro" id="IPR002347">
    <property type="entry name" value="SDR_fam"/>
</dbReference>
<dbReference type="NCBIfam" id="NF009093">
    <property type="entry name" value="PRK12429.1"/>
    <property type="match status" value="1"/>
</dbReference>
<dbReference type="EMBL" id="JBHSNO010000001">
    <property type="protein sequence ID" value="MFC5587313.1"/>
    <property type="molecule type" value="Genomic_DNA"/>
</dbReference>
<dbReference type="PANTHER" id="PTHR42879:SF2">
    <property type="entry name" value="3-OXOACYL-[ACYL-CARRIER-PROTEIN] REDUCTASE FABG"/>
    <property type="match status" value="1"/>
</dbReference>
<evidence type="ECO:0000256" key="1">
    <source>
        <dbReference type="ARBA" id="ARBA00006484"/>
    </source>
</evidence>
<dbReference type="PANTHER" id="PTHR42879">
    <property type="entry name" value="3-OXOACYL-(ACYL-CARRIER-PROTEIN) REDUCTASE"/>
    <property type="match status" value="1"/>
</dbReference>
<comment type="caution">
    <text evidence="2">The sequence shown here is derived from an EMBL/GenBank/DDBJ whole genome shotgun (WGS) entry which is preliminary data.</text>
</comment>
<dbReference type="Pfam" id="PF13561">
    <property type="entry name" value="adh_short_C2"/>
    <property type="match status" value="1"/>
</dbReference>
<dbReference type="InterPro" id="IPR036291">
    <property type="entry name" value="NAD(P)-bd_dom_sf"/>
</dbReference>
<dbReference type="PRINTS" id="PR00081">
    <property type="entry name" value="GDHRDH"/>
</dbReference>
<name>A0ABW0TDR8_9BACL</name>
<evidence type="ECO:0000313" key="2">
    <source>
        <dbReference type="EMBL" id="MFC5587313.1"/>
    </source>
</evidence>
<dbReference type="Gene3D" id="3.40.50.720">
    <property type="entry name" value="NAD(P)-binding Rossmann-like Domain"/>
    <property type="match status" value="1"/>
</dbReference>
<keyword evidence="2" id="KW-0560">Oxidoreductase</keyword>
<dbReference type="GO" id="GO:0003858">
    <property type="term" value="F:3-hydroxybutyrate dehydrogenase activity"/>
    <property type="evidence" value="ECO:0007669"/>
    <property type="project" value="UniProtKB-EC"/>
</dbReference>
<dbReference type="InterPro" id="IPR020904">
    <property type="entry name" value="Sc_DH/Rdtase_CS"/>
</dbReference>
<reference evidence="3" key="1">
    <citation type="journal article" date="2019" name="Int. J. Syst. Evol. Microbiol.">
        <title>The Global Catalogue of Microorganisms (GCM) 10K type strain sequencing project: providing services to taxonomists for standard genome sequencing and annotation.</title>
        <authorList>
            <consortium name="The Broad Institute Genomics Platform"/>
            <consortium name="The Broad Institute Genome Sequencing Center for Infectious Disease"/>
            <person name="Wu L."/>
            <person name="Ma J."/>
        </authorList>
    </citation>
    <scope>NUCLEOTIDE SEQUENCE [LARGE SCALE GENOMIC DNA]</scope>
    <source>
        <strain evidence="3">CGMCC 4.1434</strain>
    </source>
</reference>
<protein>
    <submittedName>
        <fullName evidence="2">3-hydroxybutyrate dehydrogenase</fullName>
        <ecNumber evidence="2">1.1.1.30</ecNumber>
    </submittedName>
</protein>
<keyword evidence="3" id="KW-1185">Reference proteome</keyword>
<evidence type="ECO:0000313" key="3">
    <source>
        <dbReference type="Proteomes" id="UP001596109"/>
    </source>
</evidence>
<sequence length="253" mass="27300">MKQTDRTVIVTGAARGIGFAIANGFIQNGDFVIIADIDGVEANEAARRLGPRAVGYQLDVADEESVREFTNKVISERGTVHVLVNNAGLQHIDKVEDFPTDRWCLLIDVMLTGTFLMTKYTLPYMKNQQYGRIINVSSAHGKMASPYKSAYVSAKHGVVGFTRTIALETVTEGITVNTIMPGPVKTELIEKQIGKLAEEDGISEEEAIQKHLLGKQPMKRFIDPSEIAGTAVFLASDSAASITGDAISVSGGI</sequence>
<dbReference type="PRINTS" id="PR00080">
    <property type="entry name" value="SDRFAMILY"/>
</dbReference>
<accession>A0ABW0TDR8</accession>
<dbReference type="RefSeq" id="WP_381429216.1">
    <property type="nucleotide sequence ID" value="NZ_JBHSNO010000001.1"/>
</dbReference>
<comment type="similarity">
    <text evidence="1">Belongs to the short-chain dehydrogenases/reductases (SDR) family.</text>
</comment>
<proteinExistence type="inferred from homology"/>
<dbReference type="Proteomes" id="UP001596109">
    <property type="component" value="Unassembled WGS sequence"/>
</dbReference>
<dbReference type="InterPro" id="IPR050259">
    <property type="entry name" value="SDR"/>
</dbReference>